<evidence type="ECO:0000256" key="5">
    <source>
        <dbReference type="ARBA" id="ARBA00022824"/>
    </source>
</evidence>
<dbReference type="PhylomeDB" id="B4JIZ4"/>
<evidence type="ECO:0000256" key="9">
    <source>
        <dbReference type="RuleBase" id="RU365067"/>
    </source>
</evidence>
<dbReference type="FunCoup" id="B4JIZ4">
    <property type="interactions" value="1402"/>
</dbReference>
<comment type="subcellular location">
    <subcellularLocation>
        <location evidence="1 9">Endoplasmic reticulum membrane</location>
        <topology evidence="1 9">Multi-pass membrane protein</topology>
    </subcellularLocation>
</comment>
<evidence type="ECO:0000256" key="3">
    <source>
        <dbReference type="ARBA" id="ARBA00010288"/>
    </source>
</evidence>
<evidence type="ECO:0000256" key="1">
    <source>
        <dbReference type="ARBA" id="ARBA00004477"/>
    </source>
</evidence>
<dbReference type="Pfam" id="PF04506">
    <property type="entry name" value="Rft-1"/>
    <property type="match status" value="1"/>
</dbReference>
<comment type="pathway">
    <text evidence="2">Protein modification; protein glycosylation.</text>
</comment>
<dbReference type="AlphaFoldDB" id="B4JIZ4"/>
<dbReference type="eggNOG" id="KOG2864">
    <property type="taxonomic scope" value="Eukaryota"/>
</dbReference>
<dbReference type="InParanoid" id="B4JIZ4"/>
<dbReference type="GO" id="GO:0006488">
    <property type="term" value="P:dolichol-linked oligosaccharide biosynthetic process"/>
    <property type="evidence" value="ECO:0007669"/>
    <property type="project" value="InterPro"/>
</dbReference>
<accession>B4JIZ4</accession>
<feature type="transmembrane region" description="Helical" evidence="9">
    <location>
        <begin position="85"/>
        <end position="107"/>
    </location>
</feature>
<protein>
    <recommendedName>
        <fullName evidence="9">Protein RFT1 homolog</fullName>
    </recommendedName>
</protein>
<evidence type="ECO:0000256" key="8">
    <source>
        <dbReference type="ARBA" id="ARBA00045912"/>
    </source>
</evidence>
<keyword evidence="7 9" id="KW-0472">Membrane</keyword>
<feature type="transmembrane region" description="Helical" evidence="9">
    <location>
        <begin position="181"/>
        <end position="208"/>
    </location>
</feature>
<organism evidence="11">
    <name type="scientific">Drosophila grimshawi</name>
    <name type="common">Hawaiian fruit fly</name>
    <name type="synonym">Idiomyia grimshawi</name>
    <dbReference type="NCBI Taxonomy" id="7222"/>
    <lineage>
        <taxon>Eukaryota</taxon>
        <taxon>Metazoa</taxon>
        <taxon>Ecdysozoa</taxon>
        <taxon>Arthropoda</taxon>
        <taxon>Hexapoda</taxon>
        <taxon>Insecta</taxon>
        <taxon>Pterygota</taxon>
        <taxon>Neoptera</taxon>
        <taxon>Endopterygota</taxon>
        <taxon>Diptera</taxon>
        <taxon>Brachycera</taxon>
        <taxon>Muscomorpha</taxon>
        <taxon>Ephydroidea</taxon>
        <taxon>Drosophilidae</taxon>
        <taxon>Drosophila</taxon>
        <taxon>Hawaiian Drosophila</taxon>
    </lineage>
</organism>
<dbReference type="OrthoDB" id="9979195at2759"/>
<evidence type="ECO:0000256" key="2">
    <source>
        <dbReference type="ARBA" id="ARBA00004922"/>
    </source>
</evidence>
<evidence type="ECO:0000256" key="7">
    <source>
        <dbReference type="ARBA" id="ARBA00023136"/>
    </source>
</evidence>
<comment type="function">
    <text evidence="8 9">Intramembrane glycolipid transporter that operates in the biosynthetic pathway of dolichol-linked oligosaccharides, the glycan precursors employed in protein asparagine (N)-glycosylation. The sequential addition of sugars to dolichol pyrophosphate produces dolichol-linked oligosaccharides containing fourteen sugars, including two GlcNAcs, nine mannoses and three glucoses. Once assembled, the oligosaccharide is transferred from the lipid to nascent proteins by oligosaccharyltransferases. The assembly of dolichol-linked oligosaccharides begins on the cytosolic side of the endoplasmic reticulum membrane and finishes in its lumen. RFT1 could mediate the translocation of the cytosolically oriented intermediate DolPP-GlcNAc2Man5, produced by ALG11, into the ER lumen where dolichol-linked oligosaccharides assembly continues. However, the intramembrane lipid transporter activity could not be confirmed in vitro.</text>
</comment>
<feature type="transmembrane region" description="Helical" evidence="9">
    <location>
        <begin position="360"/>
        <end position="383"/>
    </location>
</feature>
<dbReference type="STRING" id="7222.B4JIZ4"/>
<reference evidence="10 11" key="1">
    <citation type="journal article" date="2007" name="Nature">
        <title>Evolution of genes and genomes on the Drosophila phylogeny.</title>
        <authorList>
            <consortium name="Drosophila 12 Genomes Consortium"/>
            <person name="Clark A.G."/>
            <person name="Eisen M.B."/>
            <person name="Smith D.R."/>
            <person name="Bergman C.M."/>
            <person name="Oliver B."/>
            <person name="Markow T.A."/>
            <person name="Kaufman T.C."/>
            <person name="Kellis M."/>
            <person name="Gelbart W."/>
            <person name="Iyer V.N."/>
            <person name="Pollard D.A."/>
            <person name="Sackton T.B."/>
            <person name="Larracuente A.M."/>
            <person name="Singh N.D."/>
            <person name="Abad J.P."/>
            <person name="Abt D.N."/>
            <person name="Adryan B."/>
            <person name="Aguade M."/>
            <person name="Akashi H."/>
            <person name="Anderson W.W."/>
            <person name="Aquadro C.F."/>
            <person name="Ardell D.H."/>
            <person name="Arguello R."/>
            <person name="Artieri C.G."/>
            <person name="Barbash D.A."/>
            <person name="Barker D."/>
            <person name="Barsanti P."/>
            <person name="Batterham P."/>
            <person name="Batzoglou S."/>
            <person name="Begun D."/>
            <person name="Bhutkar A."/>
            <person name="Blanco E."/>
            <person name="Bosak S.A."/>
            <person name="Bradley R.K."/>
            <person name="Brand A.D."/>
            <person name="Brent M.R."/>
            <person name="Brooks A.N."/>
            <person name="Brown R.H."/>
            <person name="Butlin R.K."/>
            <person name="Caggese C."/>
            <person name="Calvi B.R."/>
            <person name="Bernardo de Carvalho A."/>
            <person name="Caspi A."/>
            <person name="Castrezana S."/>
            <person name="Celniker S.E."/>
            <person name="Chang J.L."/>
            <person name="Chapple C."/>
            <person name="Chatterji S."/>
            <person name="Chinwalla A."/>
            <person name="Civetta A."/>
            <person name="Clifton S.W."/>
            <person name="Comeron J.M."/>
            <person name="Costello J.C."/>
            <person name="Coyne J.A."/>
            <person name="Daub J."/>
            <person name="David R.G."/>
            <person name="Delcher A.L."/>
            <person name="Delehaunty K."/>
            <person name="Do C.B."/>
            <person name="Ebling H."/>
            <person name="Edwards K."/>
            <person name="Eickbush T."/>
            <person name="Evans J.D."/>
            <person name="Filipski A."/>
            <person name="Findeiss S."/>
            <person name="Freyhult E."/>
            <person name="Fulton L."/>
            <person name="Fulton R."/>
            <person name="Garcia A.C."/>
            <person name="Gardiner A."/>
            <person name="Garfield D.A."/>
            <person name="Garvin B.E."/>
            <person name="Gibson G."/>
            <person name="Gilbert D."/>
            <person name="Gnerre S."/>
            <person name="Godfrey J."/>
            <person name="Good R."/>
            <person name="Gotea V."/>
            <person name="Gravely B."/>
            <person name="Greenberg A.J."/>
            <person name="Griffiths-Jones S."/>
            <person name="Gross S."/>
            <person name="Guigo R."/>
            <person name="Gustafson E.A."/>
            <person name="Haerty W."/>
            <person name="Hahn M.W."/>
            <person name="Halligan D.L."/>
            <person name="Halpern A.L."/>
            <person name="Halter G.M."/>
            <person name="Han M.V."/>
            <person name="Heger A."/>
            <person name="Hillier L."/>
            <person name="Hinrichs A.S."/>
            <person name="Holmes I."/>
            <person name="Hoskins R.A."/>
            <person name="Hubisz M.J."/>
            <person name="Hultmark D."/>
            <person name="Huntley M.A."/>
            <person name="Jaffe D.B."/>
            <person name="Jagadeeshan S."/>
            <person name="Jeck W.R."/>
            <person name="Johnson J."/>
            <person name="Jones C.D."/>
            <person name="Jordan W.C."/>
            <person name="Karpen G.H."/>
            <person name="Kataoka E."/>
            <person name="Keightley P.D."/>
            <person name="Kheradpour P."/>
            <person name="Kirkness E.F."/>
            <person name="Koerich L.B."/>
            <person name="Kristiansen K."/>
            <person name="Kudrna D."/>
            <person name="Kulathinal R.J."/>
            <person name="Kumar S."/>
            <person name="Kwok R."/>
            <person name="Lander E."/>
            <person name="Langley C.H."/>
            <person name="Lapoint R."/>
            <person name="Lazzaro B.P."/>
            <person name="Lee S.J."/>
            <person name="Levesque L."/>
            <person name="Li R."/>
            <person name="Lin C.F."/>
            <person name="Lin M.F."/>
            <person name="Lindblad-Toh K."/>
            <person name="Llopart A."/>
            <person name="Long M."/>
            <person name="Low L."/>
            <person name="Lozovsky E."/>
            <person name="Lu J."/>
            <person name="Luo M."/>
            <person name="Machado C.A."/>
            <person name="Makalowski W."/>
            <person name="Marzo M."/>
            <person name="Matsuda M."/>
            <person name="Matzkin L."/>
            <person name="McAllister B."/>
            <person name="McBride C.S."/>
            <person name="McKernan B."/>
            <person name="McKernan K."/>
            <person name="Mendez-Lago M."/>
            <person name="Minx P."/>
            <person name="Mollenhauer M.U."/>
            <person name="Montooth K."/>
            <person name="Mount S.M."/>
            <person name="Mu X."/>
            <person name="Myers E."/>
            <person name="Negre B."/>
            <person name="Newfeld S."/>
            <person name="Nielsen R."/>
            <person name="Noor M.A."/>
            <person name="O'Grady P."/>
            <person name="Pachter L."/>
            <person name="Papaceit M."/>
            <person name="Parisi M.J."/>
            <person name="Parisi M."/>
            <person name="Parts L."/>
            <person name="Pedersen J.S."/>
            <person name="Pesole G."/>
            <person name="Phillippy A.M."/>
            <person name="Ponting C.P."/>
            <person name="Pop M."/>
            <person name="Porcelli D."/>
            <person name="Powell J.R."/>
            <person name="Prohaska S."/>
            <person name="Pruitt K."/>
            <person name="Puig M."/>
            <person name="Quesneville H."/>
            <person name="Ram K.R."/>
            <person name="Rand D."/>
            <person name="Rasmussen M.D."/>
            <person name="Reed L.K."/>
            <person name="Reenan R."/>
            <person name="Reily A."/>
            <person name="Remington K.A."/>
            <person name="Rieger T.T."/>
            <person name="Ritchie M.G."/>
            <person name="Robin C."/>
            <person name="Rogers Y.H."/>
            <person name="Rohde C."/>
            <person name="Rozas J."/>
            <person name="Rubenfield M.J."/>
            <person name="Ruiz A."/>
            <person name="Russo S."/>
            <person name="Salzberg S.L."/>
            <person name="Sanchez-Gracia A."/>
            <person name="Saranga D.J."/>
            <person name="Sato H."/>
            <person name="Schaeffer S.W."/>
            <person name="Schatz M.C."/>
            <person name="Schlenke T."/>
            <person name="Schwartz R."/>
            <person name="Segarra C."/>
            <person name="Singh R.S."/>
            <person name="Sirot L."/>
            <person name="Sirota M."/>
            <person name="Sisneros N.B."/>
            <person name="Smith C.D."/>
            <person name="Smith T.F."/>
            <person name="Spieth J."/>
            <person name="Stage D.E."/>
            <person name="Stark A."/>
            <person name="Stephan W."/>
            <person name="Strausberg R.L."/>
            <person name="Strempel S."/>
            <person name="Sturgill D."/>
            <person name="Sutton G."/>
            <person name="Sutton G.G."/>
            <person name="Tao W."/>
            <person name="Teichmann S."/>
            <person name="Tobari Y.N."/>
            <person name="Tomimura Y."/>
            <person name="Tsolas J.M."/>
            <person name="Valente V.L."/>
            <person name="Venter E."/>
            <person name="Venter J.C."/>
            <person name="Vicario S."/>
            <person name="Vieira F.G."/>
            <person name="Vilella A.J."/>
            <person name="Villasante A."/>
            <person name="Walenz B."/>
            <person name="Wang J."/>
            <person name="Wasserman M."/>
            <person name="Watts T."/>
            <person name="Wilson D."/>
            <person name="Wilson R.K."/>
            <person name="Wing R.A."/>
            <person name="Wolfner M.F."/>
            <person name="Wong A."/>
            <person name="Wong G.K."/>
            <person name="Wu C.I."/>
            <person name="Wu G."/>
            <person name="Yamamoto D."/>
            <person name="Yang H.P."/>
            <person name="Yang S.P."/>
            <person name="Yorke J.A."/>
            <person name="Yoshida K."/>
            <person name="Zdobnov E."/>
            <person name="Zhang P."/>
            <person name="Zhang Y."/>
            <person name="Zimin A.V."/>
            <person name="Baldwin J."/>
            <person name="Abdouelleil A."/>
            <person name="Abdulkadir J."/>
            <person name="Abebe A."/>
            <person name="Abera B."/>
            <person name="Abreu J."/>
            <person name="Acer S.C."/>
            <person name="Aftuck L."/>
            <person name="Alexander A."/>
            <person name="An P."/>
            <person name="Anderson E."/>
            <person name="Anderson S."/>
            <person name="Arachi H."/>
            <person name="Azer M."/>
            <person name="Bachantsang P."/>
            <person name="Barry A."/>
            <person name="Bayul T."/>
            <person name="Berlin A."/>
            <person name="Bessette D."/>
            <person name="Bloom T."/>
            <person name="Blye J."/>
            <person name="Boguslavskiy L."/>
            <person name="Bonnet C."/>
            <person name="Boukhgalter B."/>
            <person name="Bourzgui I."/>
            <person name="Brown A."/>
            <person name="Cahill P."/>
            <person name="Channer S."/>
            <person name="Cheshatsang Y."/>
            <person name="Chuda L."/>
            <person name="Citroen M."/>
            <person name="Collymore A."/>
            <person name="Cooke P."/>
            <person name="Costello M."/>
            <person name="D'Aco K."/>
            <person name="Daza R."/>
            <person name="De Haan G."/>
            <person name="DeGray S."/>
            <person name="DeMaso C."/>
            <person name="Dhargay N."/>
            <person name="Dooley K."/>
            <person name="Dooley E."/>
            <person name="Doricent M."/>
            <person name="Dorje P."/>
            <person name="Dorjee K."/>
            <person name="Dupes A."/>
            <person name="Elong R."/>
            <person name="Falk J."/>
            <person name="Farina A."/>
            <person name="Faro S."/>
            <person name="Ferguson D."/>
            <person name="Fisher S."/>
            <person name="Foley C.D."/>
            <person name="Franke A."/>
            <person name="Friedrich D."/>
            <person name="Gadbois L."/>
            <person name="Gearin G."/>
            <person name="Gearin C.R."/>
            <person name="Giannoukos G."/>
            <person name="Goode T."/>
            <person name="Graham J."/>
            <person name="Grandbois E."/>
            <person name="Grewal S."/>
            <person name="Gyaltsen K."/>
            <person name="Hafez N."/>
            <person name="Hagos B."/>
            <person name="Hall J."/>
            <person name="Henson C."/>
            <person name="Hollinger A."/>
            <person name="Honan T."/>
            <person name="Huard M.D."/>
            <person name="Hughes L."/>
            <person name="Hurhula B."/>
            <person name="Husby M.E."/>
            <person name="Kamat A."/>
            <person name="Kanga B."/>
            <person name="Kashin S."/>
            <person name="Khazanovich D."/>
            <person name="Kisner P."/>
            <person name="Lance K."/>
            <person name="Lara M."/>
            <person name="Lee W."/>
            <person name="Lennon N."/>
            <person name="Letendre F."/>
            <person name="LeVine R."/>
            <person name="Lipovsky A."/>
            <person name="Liu X."/>
            <person name="Liu J."/>
            <person name="Liu S."/>
            <person name="Lokyitsang T."/>
            <person name="Lokyitsang Y."/>
            <person name="Lubonja R."/>
            <person name="Lui A."/>
            <person name="MacDonald P."/>
            <person name="Magnisalis V."/>
            <person name="Maru K."/>
            <person name="Matthews C."/>
            <person name="McCusker W."/>
            <person name="McDonough S."/>
            <person name="Mehta T."/>
            <person name="Meldrim J."/>
            <person name="Meneus L."/>
            <person name="Mihai O."/>
            <person name="Mihalev A."/>
            <person name="Mihova T."/>
            <person name="Mittelman R."/>
            <person name="Mlenga V."/>
            <person name="Montmayeur A."/>
            <person name="Mulrain L."/>
            <person name="Navidi A."/>
            <person name="Naylor J."/>
            <person name="Negash T."/>
            <person name="Nguyen T."/>
            <person name="Nguyen N."/>
            <person name="Nicol R."/>
            <person name="Norbu C."/>
            <person name="Norbu N."/>
            <person name="Novod N."/>
            <person name="O'Neill B."/>
            <person name="Osman S."/>
            <person name="Markiewicz E."/>
            <person name="Oyono O.L."/>
            <person name="Patti C."/>
            <person name="Phunkhang P."/>
            <person name="Pierre F."/>
            <person name="Priest M."/>
            <person name="Raghuraman S."/>
            <person name="Rege F."/>
            <person name="Reyes R."/>
            <person name="Rise C."/>
            <person name="Rogov P."/>
            <person name="Ross K."/>
            <person name="Ryan E."/>
            <person name="Settipalli S."/>
            <person name="Shea T."/>
            <person name="Sherpa N."/>
            <person name="Shi L."/>
            <person name="Shih D."/>
            <person name="Sparrow T."/>
            <person name="Spaulding J."/>
            <person name="Stalker J."/>
            <person name="Stange-Thomann N."/>
            <person name="Stavropoulos S."/>
            <person name="Stone C."/>
            <person name="Strader C."/>
            <person name="Tesfaye S."/>
            <person name="Thomson T."/>
            <person name="Thoulutsang Y."/>
            <person name="Thoulutsang D."/>
            <person name="Topham K."/>
            <person name="Topping I."/>
            <person name="Tsamla T."/>
            <person name="Vassiliev H."/>
            <person name="Vo A."/>
            <person name="Wangchuk T."/>
            <person name="Wangdi T."/>
            <person name="Weiand M."/>
            <person name="Wilkinson J."/>
            <person name="Wilson A."/>
            <person name="Yadav S."/>
            <person name="Young G."/>
            <person name="Yu Q."/>
            <person name="Zembek L."/>
            <person name="Zhong D."/>
            <person name="Zimmer A."/>
            <person name="Zwirko Z."/>
            <person name="Jaffe D.B."/>
            <person name="Alvarez P."/>
            <person name="Brockman W."/>
            <person name="Butler J."/>
            <person name="Chin C."/>
            <person name="Gnerre S."/>
            <person name="Grabherr M."/>
            <person name="Kleber M."/>
            <person name="Mauceli E."/>
            <person name="MacCallum I."/>
        </authorList>
    </citation>
    <scope>NUCLEOTIDE SEQUENCE [LARGE SCALE GENOMIC DNA]</scope>
    <source>
        <strain evidence="11">Tucson 15287-2541.00</strain>
    </source>
</reference>
<dbReference type="GO" id="GO:0034203">
    <property type="term" value="P:glycolipid translocation"/>
    <property type="evidence" value="ECO:0007669"/>
    <property type="project" value="TreeGrafter"/>
</dbReference>
<comment type="similarity">
    <text evidence="3 9">Belongs to the RFT1 family.</text>
</comment>
<dbReference type="GO" id="GO:0005789">
    <property type="term" value="C:endoplasmic reticulum membrane"/>
    <property type="evidence" value="ECO:0007669"/>
    <property type="project" value="UniProtKB-SubCell"/>
</dbReference>
<keyword evidence="6 9" id="KW-1133">Transmembrane helix</keyword>
<sequence>MARNVLESSLLGAGFSIIFQILCRILTFGINAYIVRNVGREVLGIMNVRLLLLESTLLFLSREAINRAALSANSQQRDKCSWAQLINQMWLTVPICAALCAPCLYIWLHWLSAVDAPYSAQYEFACYAVALSCVLELVAESAVFVAQVFCFVKLKIMLNTLHILVRSAIFLWIVIGDRSVAINAFAFAQLASAVTIVLGQYGFFLYYIKRFNRYKLRQQQPVSKTKAIPEASSWERSMFAHMDDFPITKLSELLPGVLSCSSDGAYFNKELQTLTLSFVKQGVLKQILTEGEKYVMSVSPVLSFGEQATYDVVNNLGSMAARFIFRPIEDSAYFYFTQTIARDTRLTKQLPERVRQASSVLNNLLLGVSSIGLLAFTFGQSYSHTLLLLYGGEDFVAGGLPQLLLQWHCLAIYLLSVNGISEGYMFATNTSRDIDKYNYLMAIFSISFLVLSYILTGTFGPVGFIFANCINMMGRILYSTWYIHRQYQPLGLNPLQGLWPGKLFGGTILIAGLICYWYRNAVFGTHIGVGLATGILCLFAWALAHRDLMYLVWKYGRRFKID</sequence>
<feature type="transmembrane region" description="Helical" evidence="9">
    <location>
        <begin position="525"/>
        <end position="544"/>
    </location>
</feature>
<dbReference type="InterPro" id="IPR007594">
    <property type="entry name" value="RFT1"/>
</dbReference>
<dbReference type="EMBL" id="CH916370">
    <property type="protein sequence ID" value="EDV99558.1"/>
    <property type="molecule type" value="Genomic_DNA"/>
</dbReference>
<feature type="transmembrane region" description="Helical" evidence="9">
    <location>
        <begin position="403"/>
        <end position="425"/>
    </location>
</feature>
<name>B4JIZ4_DROGR</name>
<evidence type="ECO:0000313" key="11">
    <source>
        <dbReference type="Proteomes" id="UP000001070"/>
    </source>
</evidence>
<dbReference type="KEGG" id="dgr:6565339"/>
<dbReference type="HOGENOM" id="CLU_023360_5_0_1"/>
<keyword evidence="11" id="KW-1185">Reference proteome</keyword>
<dbReference type="PANTHER" id="PTHR13117:SF5">
    <property type="entry name" value="PROTEIN RFT1 HOMOLOG"/>
    <property type="match status" value="1"/>
</dbReference>
<feature type="transmembrane region" description="Helical" evidence="9">
    <location>
        <begin position="127"/>
        <end position="149"/>
    </location>
</feature>
<keyword evidence="5" id="KW-0256">Endoplasmic reticulum</keyword>
<feature type="transmembrane region" description="Helical" evidence="9">
    <location>
        <begin position="503"/>
        <end position="519"/>
    </location>
</feature>
<dbReference type="OMA" id="WPGKLFG"/>
<feature type="transmembrane region" description="Helical" evidence="9">
    <location>
        <begin position="12"/>
        <end position="34"/>
    </location>
</feature>
<keyword evidence="4 9" id="KW-0812">Transmembrane</keyword>
<dbReference type="PANTHER" id="PTHR13117">
    <property type="entry name" value="ENDOPLASMIC RETICULUM MULTISPAN TRANSMEMBRANE PROTEIN-RELATED"/>
    <property type="match status" value="1"/>
</dbReference>
<proteinExistence type="inferred from homology"/>
<feature type="transmembrane region" description="Helical" evidence="9">
    <location>
        <begin position="437"/>
        <end position="456"/>
    </location>
</feature>
<gene>
    <name evidence="10" type="primary">Dgri\GH12413</name>
    <name evidence="10" type="ORF">Dgri_GH12413</name>
</gene>
<evidence type="ECO:0000256" key="4">
    <source>
        <dbReference type="ARBA" id="ARBA00022692"/>
    </source>
</evidence>
<dbReference type="Proteomes" id="UP000001070">
    <property type="component" value="Unassembled WGS sequence"/>
</dbReference>
<evidence type="ECO:0000256" key="6">
    <source>
        <dbReference type="ARBA" id="ARBA00022989"/>
    </source>
</evidence>
<feature type="transmembrane region" description="Helical" evidence="9">
    <location>
        <begin position="156"/>
        <end position="175"/>
    </location>
</feature>
<evidence type="ECO:0000313" key="10">
    <source>
        <dbReference type="EMBL" id="EDV99558.1"/>
    </source>
</evidence>